<comment type="caution">
    <text evidence="1">The sequence shown here is derived from an EMBL/GenBank/DDBJ whole genome shotgun (WGS) entry which is preliminary data.</text>
</comment>
<keyword evidence="2" id="KW-1185">Reference proteome</keyword>
<dbReference type="Proteomes" id="UP001055072">
    <property type="component" value="Unassembled WGS sequence"/>
</dbReference>
<evidence type="ECO:0000313" key="1">
    <source>
        <dbReference type="EMBL" id="KAI0087957.1"/>
    </source>
</evidence>
<dbReference type="EMBL" id="MU274915">
    <property type="protein sequence ID" value="KAI0087957.1"/>
    <property type="molecule type" value="Genomic_DNA"/>
</dbReference>
<proteinExistence type="predicted"/>
<reference evidence="1" key="1">
    <citation type="journal article" date="2021" name="Environ. Microbiol.">
        <title>Gene family expansions and transcriptome signatures uncover fungal adaptations to wood decay.</title>
        <authorList>
            <person name="Hage H."/>
            <person name="Miyauchi S."/>
            <person name="Viragh M."/>
            <person name="Drula E."/>
            <person name="Min B."/>
            <person name="Chaduli D."/>
            <person name="Navarro D."/>
            <person name="Favel A."/>
            <person name="Norest M."/>
            <person name="Lesage-Meessen L."/>
            <person name="Balint B."/>
            <person name="Merenyi Z."/>
            <person name="de Eugenio L."/>
            <person name="Morin E."/>
            <person name="Martinez A.T."/>
            <person name="Baldrian P."/>
            <person name="Stursova M."/>
            <person name="Martinez M.J."/>
            <person name="Novotny C."/>
            <person name="Magnuson J.K."/>
            <person name="Spatafora J.W."/>
            <person name="Maurice S."/>
            <person name="Pangilinan J."/>
            <person name="Andreopoulos W."/>
            <person name="LaButti K."/>
            <person name="Hundley H."/>
            <person name="Na H."/>
            <person name="Kuo A."/>
            <person name="Barry K."/>
            <person name="Lipzen A."/>
            <person name="Henrissat B."/>
            <person name="Riley R."/>
            <person name="Ahrendt S."/>
            <person name="Nagy L.G."/>
            <person name="Grigoriev I.V."/>
            <person name="Martin F."/>
            <person name="Rosso M.N."/>
        </authorList>
    </citation>
    <scope>NUCLEOTIDE SEQUENCE</scope>
    <source>
        <strain evidence="1">CBS 384.51</strain>
    </source>
</reference>
<accession>A0ACB8U0V5</accession>
<protein>
    <submittedName>
        <fullName evidence="1">Uncharacterized protein</fullName>
    </submittedName>
</protein>
<organism evidence="1 2">
    <name type="scientific">Irpex rosettiformis</name>
    <dbReference type="NCBI Taxonomy" id="378272"/>
    <lineage>
        <taxon>Eukaryota</taxon>
        <taxon>Fungi</taxon>
        <taxon>Dikarya</taxon>
        <taxon>Basidiomycota</taxon>
        <taxon>Agaricomycotina</taxon>
        <taxon>Agaricomycetes</taxon>
        <taxon>Polyporales</taxon>
        <taxon>Irpicaceae</taxon>
        <taxon>Irpex</taxon>
    </lineage>
</organism>
<evidence type="ECO:0000313" key="2">
    <source>
        <dbReference type="Proteomes" id="UP001055072"/>
    </source>
</evidence>
<sequence>MAPARSSGRRARTRRKAQNAPPQLPVVAEDEDELAPQYEQLFLDPMSGQPLQLYIDKDVEGKDAIAQQIVRHGGVVSPGYSGVLYILVDPHKESGQNLYRQYAGKKNKIVVHASWVHHCINDKTLHGFSTNWAGCKVTGKEQSYTALNPAPGPSSFPVAPTTGTQQPGTFLPAPTQPVFHGTSSLSPAVHAPQMQPPPTIHHLHPPIQPSNVQSTPIPAGVQSSAVAPAQTLRGHPISHDSLAPSHSQHQTQSVPPTAHQGPFTYPPPPMHPDASAPPQTWQANSGIAPQQTHIAPPPPYRHPQDYREWSYQPPPQAQPQPPPPATSTQQHNAQPPPTIDYQSHPGYDYGYRDREQGWVDGAAEYYSQQYGQPGQYTTYPPPPPPPSAEAPEPQPLPEAGPPEDHQQNELPRGRRRSRQQQPGAPPATTLVANRKNPVTRSPTPPTRVIKSTYGGNLFTVDDVMYLKKYIDYCQEQGLVLSLREICERIAIKAPHHTFYSWRRYCNKHQIRLGGYAMEIDHDELGEGPSNGHPIEEEPGAVDAHGQLPPQPPPPTAGVVPGSIAAARRAAVADAQRTRSPTPPRALYRSTTGKGVAFTEEDVTFLVRFLEYRSRMGNGKVDMVAFWKDVAAKAPHHSRASWMKFYRRHKHELYHEDGDDPLPQPPEKKMRYSKGDDILLAKHFASRREGTSDKIFQEFARLYSHHPWKGWQEHHRIHKAKIDHLISKLNQGQSIDEEEGE</sequence>
<name>A0ACB8U0V5_9APHY</name>
<gene>
    <name evidence="1" type="ORF">BDY19DRAFT_994383</name>
</gene>